<sequence length="105" mass="12146">MDSEYVAPSLESLEERALPRCYQHGCDGRSFTSLSNYRRHCREKASAKPKPTCERCGQRFTRMTARDIHFSQMRCKRSCLDENGVAFFSPYEDLVLQNNSTARTI</sequence>
<reference evidence="1" key="1">
    <citation type="journal article" date="2020" name="Stud. Mycol.">
        <title>101 Dothideomycetes genomes: a test case for predicting lifestyles and emergence of pathogens.</title>
        <authorList>
            <person name="Haridas S."/>
            <person name="Albert R."/>
            <person name="Binder M."/>
            <person name="Bloem J."/>
            <person name="Labutti K."/>
            <person name="Salamov A."/>
            <person name="Andreopoulos B."/>
            <person name="Baker S."/>
            <person name="Barry K."/>
            <person name="Bills G."/>
            <person name="Bluhm B."/>
            <person name="Cannon C."/>
            <person name="Castanera R."/>
            <person name="Culley D."/>
            <person name="Daum C."/>
            <person name="Ezra D."/>
            <person name="Gonzalez J."/>
            <person name="Henrissat B."/>
            <person name="Kuo A."/>
            <person name="Liang C."/>
            <person name="Lipzen A."/>
            <person name="Lutzoni F."/>
            <person name="Magnuson J."/>
            <person name="Mondo S."/>
            <person name="Nolan M."/>
            <person name="Ohm R."/>
            <person name="Pangilinan J."/>
            <person name="Park H.-J."/>
            <person name="Ramirez L."/>
            <person name="Alfaro M."/>
            <person name="Sun H."/>
            <person name="Tritt A."/>
            <person name="Yoshinaga Y."/>
            <person name="Zwiers L.-H."/>
            <person name="Turgeon B."/>
            <person name="Goodwin S."/>
            <person name="Spatafora J."/>
            <person name="Crous P."/>
            <person name="Grigoriev I."/>
        </authorList>
    </citation>
    <scope>NUCLEOTIDE SEQUENCE</scope>
    <source>
        <strain evidence="1">CBS 116435</strain>
    </source>
</reference>
<proteinExistence type="predicted"/>
<dbReference type="OrthoDB" id="5366256at2759"/>
<name>A0A9P4QCQ8_9PEZI</name>
<dbReference type="Proteomes" id="UP000799441">
    <property type="component" value="Unassembled WGS sequence"/>
</dbReference>
<evidence type="ECO:0008006" key="3">
    <source>
        <dbReference type="Google" id="ProtNLM"/>
    </source>
</evidence>
<keyword evidence="2" id="KW-1185">Reference proteome</keyword>
<gene>
    <name evidence="1" type="ORF">K431DRAFT_266617</name>
</gene>
<protein>
    <recommendedName>
        <fullName evidence="3">C2H2-type domain-containing protein</fullName>
    </recommendedName>
</protein>
<comment type="caution">
    <text evidence="1">The sequence shown here is derived from an EMBL/GenBank/DDBJ whole genome shotgun (WGS) entry which is preliminary data.</text>
</comment>
<dbReference type="EMBL" id="MU003783">
    <property type="protein sequence ID" value="KAF2722287.1"/>
    <property type="molecule type" value="Genomic_DNA"/>
</dbReference>
<evidence type="ECO:0000313" key="1">
    <source>
        <dbReference type="EMBL" id="KAF2722287.1"/>
    </source>
</evidence>
<dbReference type="AlphaFoldDB" id="A0A9P4QCQ8"/>
<accession>A0A9P4QCQ8</accession>
<evidence type="ECO:0000313" key="2">
    <source>
        <dbReference type="Proteomes" id="UP000799441"/>
    </source>
</evidence>
<organism evidence="1 2">
    <name type="scientific">Polychaeton citri CBS 116435</name>
    <dbReference type="NCBI Taxonomy" id="1314669"/>
    <lineage>
        <taxon>Eukaryota</taxon>
        <taxon>Fungi</taxon>
        <taxon>Dikarya</taxon>
        <taxon>Ascomycota</taxon>
        <taxon>Pezizomycotina</taxon>
        <taxon>Dothideomycetes</taxon>
        <taxon>Dothideomycetidae</taxon>
        <taxon>Capnodiales</taxon>
        <taxon>Capnodiaceae</taxon>
        <taxon>Polychaeton</taxon>
    </lineage>
</organism>